<dbReference type="AlphaFoldDB" id="A0A8V0ZPI7"/>
<dbReference type="GO" id="GO:0005758">
    <property type="term" value="C:mitochondrial intermembrane space"/>
    <property type="evidence" value="ECO:0000318"/>
    <property type="project" value="GO_Central"/>
</dbReference>
<name>A0A8V0ZPI7_CHICK</name>
<evidence type="ECO:0000256" key="5">
    <source>
        <dbReference type="ARBA" id="ARBA00023010"/>
    </source>
</evidence>
<dbReference type="InterPro" id="IPR010625">
    <property type="entry name" value="CHCH"/>
</dbReference>
<dbReference type="Pfam" id="PF06747">
    <property type="entry name" value="CHCH"/>
    <property type="match status" value="1"/>
</dbReference>
<reference evidence="11" key="1">
    <citation type="submission" date="2020-11" db="EMBL/GenBank/DDBJ databases">
        <title>Gallus gallus (Chicken) genome, bGalGal1, GRCg7b, maternal haplotype autosomes + Z &amp; W.</title>
        <authorList>
            <person name="Warren W."/>
            <person name="Formenti G."/>
            <person name="Fedrigo O."/>
            <person name="Haase B."/>
            <person name="Mountcastle J."/>
            <person name="Balacco J."/>
            <person name="Tracey A."/>
            <person name="Schneider V."/>
            <person name="Okimoto R."/>
            <person name="Cheng H."/>
            <person name="Hawken R."/>
            <person name="Howe K."/>
            <person name="Jarvis E.D."/>
        </authorList>
    </citation>
    <scope>NUCLEOTIDE SEQUENCE [LARGE SCALE GENOMIC DNA]</scope>
    <source>
        <strain evidence="11">Broiler</strain>
    </source>
</reference>
<gene>
    <name evidence="11" type="primary">CHCHD4</name>
</gene>
<evidence type="ECO:0007829" key="13">
    <source>
        <dbReference type="PeptideAtlas" id="A0A8V0ZPI7"/>
    </source>
</evidence>
<sequence length="231" mass="25312">HRSALCPDWLLLSRLGEAVQQRAPEVRACASGDQGSLRVLPEVRGHGVELRGTAAVLEEEEREQERGGREGRGTVAEPVCGRIEREGSGRLRAAPPCPTAGKDKIIFVTKEDHETPSSAELVADDPDDPYEEQGLILPNGDINWNCPCLGGMASGPCGEQFKSAFSCFHYSTEEIKGSDCVDQFRAMQECMQKYPDLYPQEDENEEKEKSSKDLEATPVEDSVAKEEKGSS</sequence>
<reference evidence="11" key="2">
    <citation type="submission" date="2025-08" db="UniProtKB">
        <authorList>
            <consortium name="Ensembl"/>
        </authorList>
    </citation>
    <scope>IDENTIFICATION</scope>
    <source>
        <strain evidence="11">broiler</strain>
    </source>
</reference>
<dbReference type="FunCoup" id="A0A8V0ZPI7">
    <property type="interactions" value="318"/>
</dbReference>
<dbReference type="GO" id="GO:0051604">
    <property type="term" value="P:protein maturation"/>
    <property type="evidence" value="ECO:0000318"/>
    <property type="project" value="GO_Central"/>
</dbReference>
<dbReference type="PROSITE" id="PS51808">
    <property type="entry name" value="CHCH"/>
    <property type="match status" value="1"/>
</dbReference>
<dbReference type="GlyGen" id="A0A8V0ZPI7">
    <property type="glycosylation" value="1 site"/>
</dbReference>
<evidence type="ECO:0000256" key="9">
    <source>
        <dbReference type="SAM" id="MobiDB-lite"/>
    </source>
</evidence>
<keyword evidence="3" id="KW-0653">Protein transport</keyword>
<evidence type="ECO:0000259" key="10">
    <source>
        <dbReference type="Pfam" id="PF06747"/>
    </source>
</evidence>
<keyword evidence="12" id="KW-1185">Reference proteome</keyword>
<evidence type="ECO:0000313" key="11">
    <source>
        <dbReference type="Ensembl" id="ENSGALP00010030637.1"/>
    </source>
</evidence>
<keyword evidence="5" id="KW-0811">Translocation</keyword>
<evidence type="ECO:0000256" key="6">
    <source>
        <dbReference type="ARBA" id="ARBA00023128"/>
    </source>
</evidence>
<evidence type="ECO:0000256" key="7">
    <source>
        <dbReference type="ARBA" id="ARBA00023157"/>
    </source>
</evidence>
<feature type="region of interest" description="Disordered" evidence="9">
    <location>
        <begin position="195"/>
        <end position="231"/>
    </location>
</feature>
<keyword evidence="13" id="KW-1267">Proteomics identification</keyword>
<keyword evidence="7" id="KW-1015">Disulfide bond</keyword>
<dbReference type="FunFam" id="1.10.287.2900:FF:000001">
    <property type="entry name" value="mitochondrial intermembrane space import and assembly protein 40"/>
    <property type="match status" value="1"/>
</dbReference>
<organism evidence="11 12">
    <name type="scientific">Gallus gallus</name>
    <name type="common">Chicken</name>
    <dbReference type="NCBI Taxonomy" id="9031"/>
    <lineage>
        <taxon>Eukaryota</taxon>
        <taxon>Metazoa</taxon>
        <taxon>Chordata</taxon>
        <taxon>Craniata</taxon>
        <taxon>Vertebrata</taxon>
        <taxon>Euteleostomi</taxon>
        <taxon>Archelosauria</taxon>
        <taxon>Archosauria</taxon>
        <taxon>Dinosauria</taxon>
        <taxon>Saurischia</taxon>
        <taxon>Theropoda</taxon>
        <taxon>Coelurosauria</taxon>
        <taxon>Aves</taxon>
        <taxon>Neognathae</taxon>
        <taxon>Galloanserae</taxon>
        <taxon>Galliformes</taxon>
        <taxon>Phasianidae</taxon>
        <taxon>Phasianinae</taxon>
        <taxon>Gallus</taxon>
    </lineage>
</organism>
<dbReference type="Ensembl" id="ENSGALT00010051446.1">
    <property type="protein sequence ID" value="ENSGALP00010030637.1"/>
    <property type="gene ID" value="ENSGALG00010021227.1"/>
</dbReference>
<keyword evidence="2" id="KW-0813">Transport</keyword>
<evidence type="ECO:0000313" key="12">
    <source>
        <dbReference type="Proteomes" id="UP000000539"/>
    </source>
</evidence>
<proteinExistence type="evidence at protein level"/>
<feature type="compositionally biased region" description="Basic and acidic residues" evidence="9">
    <location>
        <begin position="206"/>
        <end position="215"/>
    </location>
</feature>
<keyword evidence="8" id="KW-0676">Redox-active center</keyword>
<keyword evidence="6" id="KW-0496">Mitochondrion</keyword>
<reference evidence="11" key="3">
    <citation type="submission" date="2025-09" db="UniProtKB">
        <authorList>
            <consortium name="Ensembl"/>
        </authorList>
    </citation>
    <scope>IDENTIFICATION</scope>
    <source>
        <strain evidence="11">broiler</strain>
    </source>
</reference>
<dbReference type="InterPro" id="IPR039289">
    <property type="entry name" value="CHCHD4"/>
</dbReference>
<dbReference type="Gene3D" id="1.10.287.2900">
    <property type="match status" value="1"/>
</dbReference>
<keyword evidence="4" id="KW-0560">Oxidoreductase</keyword>
<comment type="subcellular location">
    <subcellularLocation>
        <location evidence="1">Mitochondrion intermembrane space</location>
    </subcellularLocation>
</comment>
<dbReference type="GO" id="GO:0015035">
    <property type="term" value="F:protein-disulfide reductase activity"/>
    <property type="evidence" value="ECO:0000318"/>
    <property type="project" value="GO_Central"/>
</dbReference>
<evidence type="ECO:0000256" key="2">
    <source>
        <dbReference type="ARBA" id="ARBA00022448"/>
    </source>
</evidence>
<evidence type="ECO:0000256" key="4">
    <source>
        <dbReference type="ARBA" id="ARBA00023002"/>
    </source>
</evidence>
<dbReference type="GO" id="GO:0045041">
    <property type="term" value="P:protein import into mitochondrial intermembrane space"/>
    <property type="evidence" value="ECO:0000318"/>
    <property type="project" value="GO_Central"/>
</dbReference>
<dbReference type="Proteomes" id="UP000000539">
    <property type="component" value="Chromosome 12"/>
</dbReference>
<dbReference type="GO" id="GO:0033108">
    <property type="term" value="P:mitochondrial respiratory chain complex assembly"/>
    <property type="evidence" value="ECO:0007669"/>
    <property type="project" value="UniProtKB-ARBA"/>
</dbReference>
<accession>A0A8V0ZPI7</accession>
<evidence type="ECO:0000256" key="3">
    <source>
        <dbReference type="ARBA" id="ARBA00022927"/>
    </source>
</evidence>
<dbReference type="PANTHER" id="PTHR21622">
    <property type="entry name" value="COILED-COIL-HELIX-COILED-COIL-HELIX DOMAIN CONTAINING 4"/>
    <property type="match status" value="1"/>
</dbReference>
<feature type="domain" description="CHCH" evidence="10">
    <location>
        <begin position="157"/>
        <end position="193"/>
    </location>
</feature>
<feature type="compositionally biased region" description="Basic and acidic residues" evidence="9">
    <location>
        <begin position="222"/>
        <end position="231"/>
    </location>
</feature>
<dbReference type="GeneTree" id="ENSGT00390000013132"/>
<dbReference type="OrthoDB" id="7481291at2759"/>
<protein>
    <submittedName>
        <fullName evidence="11">Coiled-coil-helix-coiled-coil-helix domain containing 4</fullName>
    </submittedName>
</protein>
<evidence type="ECO:0000256" key="8">
    <source>
        <dbReference type="ARBA" id="ARBA00023284"/>
    </source>
</evidence>
<evidence type="ECO:0000256" key="1">
    <source>
        <dbReference type="ARBA" id="ARBA00004569"/>
    </source>
</evidence>
<dbReference type="PANTHER" id="PTHR21622:SF0">
    <property type="entry name" value="COILED-COIL-HELIX-COILED-COIL-HELIX DOMAIN CONTAINING 4"/>
    <property type="match status" value="1"/>
</dbReference>